<name>A0A318TGX0_9BACL</name>
<dbReference type="OrthoDB" id="3176072at2"/>
<dbReference type="Pfam" id="PF04531">
    <property type="entry name" value="Phage_holin_1"/>
    <property type="match status" value="1"/>
</dbReference>
<protein>
    <submittedName>
        <fullName evidence="1">Phi LC3 family holin</fullName>
    </submittedName>
</protein>
<sequence length="127" mass="14596">MKINWKVRIRHRQFWVAIISAFVLLANQVASIFDVDITLMSAKIQQSLESILLILALFGIIIDPTTEGVKDSSQAMVYVKPRCDTDDVPKSIEKVEEKQQEMKIEVQHETKIEVIQQQQDASKEKIE</sequence>
<keyword evidence="2" id="KW-1185">Reference proteome</keyword>
<accession>A0A318TGX0</accession>
<evidence type="ECO:0000313" key="2">
    <source>
        <dbReference type="Proteomes" id="UP000247416"/>
    </source>
</evidence>
<dbReference type="Proteomes" id="UP000247416">
    <property type="component" value="Unassembled WGS sequence"/>
</dbReference>
<comment type="caution">
    <text evidence="1">The sequence shown here is derived from an EMBL/GenBank/DDBJ whole genome shotgun (WGS) entry which is preliminary data.</text>
</comment>
<organism evidence="1 2">
    <name type="scientific">Ureibacillus chungkukjangi</name>
    <dbReference type="NCBI Taxonomy" id="1202712"/>
    <lineage>
        <taxon>Bacteria</taxon>
        <taxon>Bacillati</taxon>
        <taxon>Bacillota</taxon>
        <taxon>Bacilli</taxon>
        <taxon>Bacillales</taxon>
        <taxon>Caryophanaceae</taxon>
        <taxon>Ureibacillus</taxon>
    </lineage>
</organism>
<dbReference type="NCBIfam" id="TIGR01598">
    <property type="entry name" value="holin_phiLC3"/>
    <property type="match status" value="1"/>
</dbReference>
<gene>
    <name evidence="1" type="ORF">BJ095_13528</name>
</gene>
<dbReference type="EMBL" id="QJTJ01000035">
    <property type="protein sequence ID" value="PYF03040.1"/>
    <property type="molecule type" value="Genomic_DNA"/>
</dbReference>
<dbReference type="InterPro" id="IPR006485">
    <property type="entry name" value="Phage-like_holin"/>
</dbReference>
<reference evidence="1 2" key="1">
    <citation type="submission" date="2018-06" db="EMBL/GenBank/DDBJ databases">
        <title>Genomic Encyclopedia of Archaeal and Bacterial Type Strains, Phase II (KMG-II): from individual species to whole genera.</title>
        <authorList>
            <person name="Goeker M."/>
        </authorList>
    </citation>
    <scope>NUCLEOTIDE SEQUENCE [LARGE SCALE GENOMIC DNA]</scope>
    <source>
        <strain evidence="1 2">KACC 16626</strain>
    </source>
</reference>
<dbReference type="AlphaFoldDB" id="A0A318TGX0"/>
<evidence type="ECO:0000313" key="1">
    <source>
        <dbReference type="EMBL" id="PYF03040.1"/>
    </source>
</evidence>
<dbReference type="RefSeq" id="WP_107934862.1">
    <property type="nucleotide sequence ID" value="NZ_CP085009.1"/>
</dbReference>
<proteinExistence type="predicted"/>